<feature type="region of interest" description="Disordered" evidence="1">
    <location>
        <begin position="57"/>
        <end position="81"/>
    </location>
</feature>
<evidence type="ECO:0000256" key="1">
    <source>
        <dbReference type="SAM" id="MobiDB-lite"/>
    </source>
</evidence>
<dbReference type="AlphaFoldDB" id="A0A369BE24"/>
<comment type="caution">
    <text evidence="2">The sequence shown here is derived from an EMBL/GenBank/DDBJ whole genome shotgun (WGS) entry which is preliminary data.</text>
</comment>
<feature type="region of interest" description="Disordered" evidence="1">
    <location>
        <begin position="1"/>
        <end position="36"/>
    </location>
</feature>
<protein>
    <submittedName>
        <fullName evidence="2">Uncharacterized protein</fullName>
    </submittedName>
</protein>
<accession>A0A369BE24</accession>
<proteinExistence type="predicted"/>
<dbReference type="Proteomes" id="UP000253034">
    <property type="component" value="Unassembled WGS sequence"/>
</dbReference>
<dbReference type="RefSeq" id="WP_114296703.1">
    <property type="nucleotide sequence ID" value="NZ_QPJT01000004.1"/>
</dbReference>
<evidence type="ECO:0000313" key="3">
    <source>
        <dbReference type="Proteomes" id="UP000253034"/>
    </source>
</evidence>
<keyword evidence="3" id="KW-1185">Reference proteome</keyword>
<dbReference type="EMBL" id="QPJT01000004">
    <property type="protein sequence ID" value="RCX18858.1"/>
    <property type="molecule type" value="Genomic_DNA"/>
</dbReference>
<gene>
    <name evidence="2" type="ORF">DFR58_104127</name>
</gene>
<evidence type="ECO:0000313" key="2">
    <source>
        <dbReference type="EMBL" id="RCX18858.1"/>
    </source>
</evidence>
<reference evidence="2 3" key="1">
    <citation type="submission" date="2018-07" db="EMBL/GenBank/DDBJ databases">
        <title>Genomic Encyclopedia of Type Strains, Phase IV (KMG-IV): sequencing the most valuable type-strain genomes for metagenomic binning, comparative biology and taxonomic classification.</title>
        <authorList>
            <person name="Goeker M."/>
        </authorList>
    </citation>
    <scope>NUCLEOTIDE SEQUENCE [LARGE SCALE GENOMIC DNA]</scope>
    <source>
        <strain evidence="2 3">DSM 27016</strain>
    </source>
</reference>
<feature type="compositionally biased region" description="Basic and acidic residues" evidence="1">
    <location>
        <begin position="18"/>
        <end position="36"/>
    </location>
</feature>
<sequence length="81" mass="9219">MDKSCSPRDPVRPLTKPAYKEYSREGQKKSDKGTAERVKTILSEISGYNSCKNVAEESWGRIRPLPQRSEGPKGKRRNRTP</sequence>
<feature type="compositionally biased region" description="Basic and acidic residues" evidence="1">
    <location>
        <begin position="1"/>
        <end position="11"/>
    </location>
</feature>
<name>A0A369BE24_9FIRM</name>
<organism evidence="2 3">
    <name type="scientific">Anaerobacterium chartisolvens</name>
    <dbReference type="NCBI Taxonomy" id="1297424"/>
    <lineage>
        <taxon>Bacteria</taxon>
        <taxon>Bacillati</taxon>
        <taxon>Bacillota</taxon>
        <taxon>Clostridia</taxon>
        <taxon>Eubacteriales</taxon>
        <taxon>Oscillospiraceae</taxon>
        <taxon>Anaerobacterium</taxon>
    </lineage>
</organism>